<keyword evidence="1" id="KW-0863">Zinc-finger</keyword>
<dbReference type="Proteomes" id="UP000076798">
    <property type="component" value="Unassembled WGS sequence"/>
</dbReference>
<gene>
    <name evidence="4" type="ORF">SISSUDRAFT_1038532</name>
</gene>
<feature type="compositionally biased region" description="Polar residues" evidence="2">
    <location>
        <begin position="760"/>
        <end position="774"/>
    </location>
</feature>
<accession>A0A165WLP4</accession>
<feature type="compositionally biased region" description="Acidic residues" evidence="2">
    <location>
        <begin position="650"/>
        <end position="661"/>
    </location>
</feature>
<dbReference type="EMBL" id="KV428662">
    <property type="protein sequence ID" value="KZT31306.1"/>
    <property type="molecule type" value="Genomic_DNA"/>
</dbReference>
<evidence type="ECO:0000256" key="2">
    <source>
        <dbReference type="SAM" id="MobiDB-lite"/>
    </source>
</evidence>
<dbReference type="OrthoDB" id="2422225at2759"/>
<dbReference type="STRING" id="1314776.A0A165WLP4"/>
<name>A0A165WLP4_9AGAM</name>
<protein>
    <recommendedName>
        <fullName evidence="3">SWIM-type domain-containing protein</fullName>
    </recommendedName>
</protein>
<feature type="domain" description="SWIM-type" evidence="3">
    <location>
        <begin position="517"/>
        <end position="553"/>
    </location>
</feature>
<sequence length="849" mass="96865">GCLDHDEDCQAAVMKRRPAVPLHPHVYHVAVTQLLDGANISSVQRKNGEMIAAKAYFDMVSWDPATANHRYILLQSDSSQLYHLYMKALGIDTSIEGELNVHRWLDPTHPGFSLAVREAVFYYVPRVEREDRFIVCIATPEMRDATWDYAHRSQLILDGTFGVCSARLLLFIAMGIDGNGHGVPLALFIFSAPPGNNASHSGYNTTILKDLLKAWVDQLGTRGGESFNPYVVITDTDTRERGALLDIWPSVTLLLCKFHVRQAWKNQRNQQMKKIKDSHWKQQAISLLHNLERDLLASTDFETASKILMDRHTECNKLLWEKDRQSQGEAMGEYLLYIRSTWMKEPLWRSWSMHNRWVAAAKLSIPIEGVLPTTNHLESFNGILKRKHIRNWEHNGNRLRFDVFIHLLITRILPQIFTVARAQREHVQWLAQRFFLAAGNTVLPNHRAPREILNPLPPLSYWNVDRRRDELGQILADSEPSRLRFYPSAYAPLATQQHFADCLSGNCEFDQPNALYHRLSLHISGWAWCTCQDFHFNHQGACKHLRALRIIVERWMHQGTSRVYLFPDNHSDALKIHERLTRLWGDKYYEGAQRVPIPLTPAEVTESTHSSTQLVPAVLELEALANSPHIDTHSNHPASHPNLENSTATDAEELEVEDEERPEGTEARQDNLIQANVTLNEAQRPHDIAEENRQAVQAQLDAKAQHLIEKAQPVLGKLQGILNEMVELNSPAPGGESFHKLIHSLDASLQQLKINEPITTQVPPLPVSSTTQPASHVLGKRRDPQDPILRPPSPEHRKQPRHDSFIITRNSHYTLALARMYLVQVLENSYIEIVKFHHAHESAQSEGNH</sequence>
<evidence type="ECO:0000259" key="3">
    <source>
        <dbReference type="PROSITE" id="PS50966"/>
    </source>
</evidence>
<evidence type="ECO:0000256" key="1">
    <source>
        <dbReference type="PROSITE-ProRule" id="PRU00325"/>
    </source>
</evidence>
<evidence type="ECO:0000313" key="5">
    <source>
        <dbReference type="Proteomes" id="UP000076798"/>
    </source>
</evidence>
<reference evidence="4 5" key="1">
    <citation type="journal article" date="2016" name="Mol. Biol. Evol.">
        <title>Comparative Genomics of Early-Diverging Mushroom-Forming Fungi Provides Insights into the Origins of Lignocellulose Decay Capabilities.</title>
        <authorList>
            <person name="Nagy L.G."/>
            <person name="Riley R."/>
            <person name="Tritt A."/>
            <person name="Adam C."/>
            <person name="Daum C."/>
            <person name="Floudas D."/>
            <person name="Sun H."/>
            <person name="Yadav J.S."/>
            <person name="Pangilinan J."/>
            <person name="Larsson K.H."/>
            <person name="Matsuura K."/>
            <person name="Barry K."/>
            <person name="Labutti K."/>
            <person name="Kuo R."/>
            <person name="Ohm R.A."/>
            <person name="Bhattacharya S.S."/>
            <person name="Shirouzu T."/>
            <person name="Yoshinaga Y."/>
            <person name="Martin F.M."/>
            <person name="Grigoriev I.V."/>
            <person name="Hibbett D.S."/>
        </authorList>
    </citation>
    <scope>NUCLEOTIDE SEQUENCE [LARGE SCALE GENOMIC DNA]</scope>
    <source>
        <strain evidence="4 5">HHB10207 ss-3</strain>
    </source>
</reference>
<dbReference type="AlphaFoldDB" id="A0A165WLP4"/>
<feature type="region of interest" description="Disordered" evidence="2">
    <location>
        <begin position="629"/>
        <end position="670"/>
    </location>
</feature>
<organism evidence="4 5">
    <name type="scientific">Sistotremastrum suecicum HHB10207 ss-3</name>
    <dbReference type="NCBI Taxonomy" id="1314776"/>
    <lineage>
        <taxon>Eukaryota</taxon>
        <taxon>Fungi</taxon>
        <taxon>Dikarya</taxon>
        <taxon>Basidiomycota</taxon>
        <taxon>Agaricomycotina</taxon>
        <taxon>Agaricomycetes</taxon>
        <taxon>Sistotremastrales</taxon>
        <taxon>Sistotremastraceae</taxon>
        <taxon>Sistotremastrum</taxon>
    </lineage>
</organism>
<feature type="non-terminal residue" evidence="4">
    <location>
        <position position="1"/>
    </location>
</feature>
<keyword evidence="5" id="KW-1185">Reference proteome</keyword>
<evidence type="ECO:0000313" key="4">
    <source>
        <dbReference type="EMBL" id="KZT31306.1"/>
    </source>
</evidence>
<proteinExistence type="predicted"/>
<dbReference type="InterPro" id="IPR007527">
    <property type="entry name" value="Znf_SWIM"/>
</dbReference>
<keyword evidence="1" id="KW-0479">Metal-binding</keyword>
<keyword evidence="1" id="KW-0862">Zinc</keyword>
<dbReference type="GO" id="GO:0008270">
    <property type="term" value="F:zinc ion binding"/>
    <property type="evidence" value="ECO:0007669"/>
    <property type="project" value="UniProtKB-KW"/>
</dbReference>
<feature type="compositionally biased region" description="Basic and acidic residues" evidence="2">
    <location>
        <begin position="793"/>
        <end position="804"/>
    </location>
</feature>
<dbReference type="PROSITE" id="PS50966">
    <property type="entry name" value="ZF_SWIM"/>
    <property type="match status" value="1"/>
</dbReference>
<feature type="region of interest" description="Disordered" evidence="2">
    <location>
        <begin position="760"/>
        <end position="805"/>
    </location>
</feature>